<dbReference type="EnsemblFungi" id="MAPG_08586T0">
    <property type="protein sequence ID" value="MAPG_08586T0"/>
    <property type="gene ID" value="MAPG_08586"/>
</dbReference>
<dbReference type="SMART" id="SM00456">
    <property type="entry name" value="WW"/>
    <property type="match status" value="2"/>
</dbReference>
<reference evidence="2" key="3">
    <citation type="submission" date="2011-03" db="EMBL/GenBank/DDBJ databases">
        <title>Annotation of Magnaporthe poae ATCC 64411.</title>
        <authorList>
            <person name="Ma L.-J."/>
            <person name="Dead R."/>
            <person name="Young S.K."/>
            <person name="Zeng Q."/>
            <person name="Gargeya S."/>
            <person name="Fitzgerald M."/>
            <person name="Haas B."/>
            <person name="Abouelleil A."/>
            <person name="Alvarado L."/>
            <person name="Arachchi H.M."/>
            <person name="Berlin A."/>
            <person name="Brown A."/>
            <person name="Chapman S.B."/>
            <person name="Chen Z."/>
            <person name="Dunbar C."/>
            <person name="Freedman E."/>
            <person name="Gearin G."/>
            <person name="Gellesch M."/>
            <person name="Goldberg J."/>
            <person name="Griggs A."/>
            <person name="Gujja S."/>
            <person name="Heiman D."/>
            <person name="Howarth C."/>
            <person name="Larson L."/>
            <person name="Lui A."/>
            <person name="MacDonald P.J.P."/>
            <person name="Mehta T."/>
            <person name="Montmayeur A."/>
            <person name="Murphy C."/>
            <person name="Neiman D."/>
            <person name="Pearson M."/>
            <person name="Priest M."/>
            <person name="Roberts A."/>
            <person name="Saif S."/>
            <person name="Shea T."/>
            <person name="Shenoy N."/>
            <person name="Sisk P."/>
            <person name="Stolte C."/>
            <person name="Sykes S."/>
            <person name="Yandava C."/>
            <person name="Wortman J."/>
            <person name="Nusbaum C."/>
            <person name="Birren B."/>
        </authorList>
    </citation>
    <scope>NUCLEOTIDE SEQUENCE</scope>
    <source>
        <strain evidence="2">ATCC 64411</strain>
    </source>
</reference>
<proteinExistence type="predicted"/>
<dbReference type="CDD" id="cd00201">
    <property type="entry name" value="WW"/>
    <property type="match status" value="1"/>
</dbReference>
<dbReference type="InterPro" id="IPR036020">
    <property type="entry name" value="WW_dom_sf"/>
</dbReference>
<reference evidence="3" key="5">
    <citation type="submission" date="2015-06" db="UniProtKB">
        <authorList>
            <consortium name="EnsemblFungi"/>
        </authorList>
    </citation>
    <scope>IDENTIFICATION</scope>
    <source>
        <strain evidence="3">ATCC 64411</strain>
    </source>
</reference>
<dbReference type="PROSITE" id="PS01159">
    <property type="entry name" value="WW_DOMAIN_1"/>
    <property type="match status" value="1"/>
</dbReference>
<reference evidence="3" key="4">
    <citation type="journal article" date="2015" name="G3 (Bethesda)">
        <title>Genome sequences of three phytopathogenic species of the Magnaporthaceae family of fungi.</title>
        <authorList>
            <person name="Okagaki L.H."/>
            <person name="Nunes C.C."/>
            <person name="Sailsbery J."/>
            <person name="Clay B."/>
            <person name="Brown D."/>
            <person name="John T."/>
            <person name="Oh Y."/>
            <person name="Young N."/>
            <person name="Fitzgerald M."/>
            <person name="Haas B.J."/>
            <person name="Zeng Q."/>
            <person name="Young S."/>
            <person name="Adiconis X."/>
            <person name="Fan L."/>
            <person name="Levin J.Z."/>
            <person name="Mitchell T.K."/>
            <person name="Okubara P.A."/>
            <person name="Farman M.L."/>
            <person name="Kohn L.M."/>
            <person name="Birren B."/>
            <person name="Ma L.-J."/>
            <person name="Dean R.A."/>
        </authorList>
    </citation>
    <scope>NUCLEOTIDE SEQUENCE</scope>
    <source>
        <strain evidence="3">ATCC 64411 / 73-15</strain>
    </source>
</reference>
<dbReference type="SUPFAM" id="SSF51045">
    <property type="entry name" value="WW domain"/>
    <property type="match status" value="2"/>
</dbReference>
<keyword evidence="4" id="KW-1185">Reference proteome</keyword>
<dbReference type="EMBL" id="GL876973">
    <property type="protein sequence ID" value="KLU89615.1"/>
    <property type="molecule type" value="Genomic_DNA"/>
</dbReference>
<dbReference type="eggNOG" id="ENOG502RMWR">
    <property type="taxonomic scope" value="Eukaryota"/>
</dbReference>
<dbReference type="AlphaFoldDB" id="A0A0C4E7R6"/>
<gene>
    <name evidence="2" type="ORF">MAPG_08586</name>
</gene>
<name>A0A0C4E7R6_MAGP6</name>
<dbReference type="Gene3D" id="2.20.70.10">
    <property type="match status" value="1"/>
</dbReference>
<protein>
    <recommendedName>
        <fullName evidence="1">WW domain-containing protein</fullName>
    </recommendedName>
</protein>
<dbReference type="PROSITE" id="PS50020">
    <property type="entry name" value="WW_DOMAIN_2"/>
    <property type="match status" value="1"/>
</dbReference>
<dbReference type="STRING" id="644358.A0A0C4E7R6"/>
<dbReference type="InterPro" id="IPR001202">
    <property type="entry name" value="WW_dom"/>
</dbReference>
<feature type="domain" description="WW" evidence="1">
    <location>
        <begin position="84"/>
        <end position="117"/>
    </location>
</feature>
<evidence type="ECO:0000313" key="3">
    <source>
        <dbReference type="EnsemblFungi" id="MAPG_08586T0"/>
    </source>
</evidence>
<sequence>MENTDKPSLEELERIKLSTRDLAVPDRYTEHFTENGVAYYCQHATRTVSYLHPAKFRALQAAGVLDASASDLPAFALELDADDHPVPERWERRRDGQDRVYYLDRESKTTQWQHPEYEAALKKAREAGREGEPSSMQNTSCRKLLREWEEDYTAEGVLPPWILEETTAPPEGSGLEPRKYWVNYKTGGKSESQSPFDAHEARARIRERKRQGLPTYCEPRVKM</sequence>
<dbReference type="EMBL" id="ADBL01002075">
    <property type="status" value="NOT_ANNOTATED_CDS"/>
    <property type="molecule type" value="Genomic_DNA"/>
</dbReference>
<reference evidence="4" key="1">
    <citation type="submission" date="2010-05" db="EMBL/GenBank/DDBJ databases">
        <title>The genome sequence of Magnaporthe poae strain ATCC 64411.</title>
        <authorList>
            <person name="Ma L.-J."/>
            <person name="Dead R."/>
            <person name="Young S."/>
            <person name="Zeng Q."/>
            <person name="Koehrsen M."/>
            <person name="Alvarado L."/>
            <person name="Berlin A."/>
            <person name="Chapman S.B."/>
            <person name="Chen Z."/>
            <person name="Freedman E."/>
            <person name="Gellesch M."/>
            <person name="Goldberg J."/>
            <person name="Griggs A."/>
            <person name="Gujja S."/>
            <person name="Heilman E.R."/>
            <person name="Heiman D."/>
            <person name="Hepburn T."/>
            <person name="Howarth C."/>
            <person name="Jen D."/>
            <person name="Larson L."/>
            <person name="Mehta T."/>
            <person name="Neiman D."/>
            <person name="Pearson M."/>
            <person name="Roberts A."/>
            <person name="Saif S."/>
            <person name="Shea T."/>
            <person name="Shenoy N."/>
            <person name="Sisk P."/>
            <person name="Stolte C."/>
            <person name="Sykes S."/>
            <person name="Walk T."/>
            <person name="White J."/>
            <person name="Yandava C."/>
            <person name="Haas B."/>
            <person name="Nusbaum C."/>
            <person name="Birren B."/>
        </authorList>
    </citation>
    <scope>NUCLEOTIDE SEQUENCE [LARGE SCALE GENOMIC DNA]</scope>
    <source>
        <strain evidence="4">ATCC 64411 / 73-15</strain>
    </source>
</reference>
<evidence type="ECO:0000313" key="4">
    <source>
        <dbReference type="Proteomes" id="UP000011715"/>
    </source>
</evidence>
<dbReference type="Proteomes" id="UP000011715">
    <property type="component" value="Unassembled WGS sequence"/>
</dbReference>
<dbReference type="VEuPathDB" id="FungiDB:MAPG_08586"/>
<dbReference type="OrthoDB" id="5244269at2759"/>
<dbReference type="Pfam" id="PF00397">
    <property type="entry name" value="WW"/>
    <property type="match status" value="1"/>
</dbReference>
<organism evidence="3 4">
    <name type="scientific">Magnaporthiopsis poae (strain ATCC 64411 / 73-15)</name>
    <name type="common">Kentucky bluegrass fungus</name>
    <name type="synonym">Magnaporthe poae</name>
    <dbReference type="NCBI Taxonomy" id="644358"/>
    <lineage>
        <taxon>Eukaryota</taxon>
        <taxon>Fungi</taxon>
        <taxon>Dikarya</taxon>
        <taxon>Ascomycota</taxon>
        <taxon>Pezizomycotina</taxon>
        <taxon>Sordariomycetes</taxon>
        <taxon>Sordariomycetidae</taxon>
        <taxon>Magnaporthales</taxon>
        <taxon>Magnaporthaceae</taxon>
        <taxon>Magnaporthiopsis</taxon>
    </lineage>
</organism>
<evidence type="ECO:0000259" key="1">
    <source>
        <dbReference type="PROSITE" id="PS50020"/>
    </source>
</evidence>
<reference evidence="2" key="2">
    <citation type="submission" date="2010-05" db="EMBL/GenBank/DDBJ databases">
        <title>The Genome Sequence of Magnaporthe poae strain ATCC 64411.</title>
        <authorList>
            <consortium name="The Broad Institute Genome Sequencing Platform"/>
            <consortium name="Broad Institute Genome Sequencing Center for Infectious Disease"/>
            <person name="Ma L.-J."/>
            <person name="Dead R."/>
            <person name="Young S."/>
            <person name="Zeng Q."/>
            <person name="Koehrsen M."/>
            <person name="Alvarado L."/>
            <person name="Berlin A."/>
            <person name="Chapman S.B."/>
            <person name="Chen Z."/>
            <person name="Freedman E."/>
            <person name="Gellesch M."/>
            <person name="Goldberg J."/>
            <person name="Griggs A."/>
            <person name="Gujja S."/>
            <person name="Heilman E.R."/>
            <person name="Heiman D."/>
            <person name="Hepburn T."/>
            <person name="Howarth C."/>
            <person name="Jen D."/>
            <person name="Larson L."/>
            <person name="Mehta T."/>
            <person name="Neiman D."/>
            <person name="Pearson M."/>
            <person name="Roberts A."/>
            <person name="Saif S."/>
            <person name="Shea T."/>
            <person name="Shenoy N."/>
            <person name="Sisk P."/>
            <person name="Stolte C."/>
            <person name="Sykes S."/>
            <person name="Walk T."/>
            <person name="White J."/>
            <person name="Yandava C."/>
            <person name="Haas B."/>
            <person name="Nusbaum C."/>
            <person name="Birren B."/>
        </authorList>
    </citation>
    <scope>NUCLEOTIDE SEQUENCE</scope>
    <source>
        <strain evidence="2">ATCC 64411</strain>
    </source>
</reference>
<accession>A0A0C4E7R6</accession>
<evidence type="ECO:0000313" key="2">
    <source>
        <dbReference type="EMBL" id="KLU89615.1"/>
    </source>
</evidence>